<feature type="transmembrane region" description="Helical" evidence="3">
    <location>
        <begin position="315"/>
        <end position="333"/>
    </location>
</feature>
<dbReference type="RefSeq" id="WP_191203597.1">
    <property type="nucleotide sequence ID" value="NZ_JACXZA010000002.1"/>
</dbReference>
<comment type="caution">
    <text evidence="4">The sequence shown here is derived from an EMBL/GenBank/DDBJ whole genome shotgun (WGS) entry which is preliminary data.</text>
</comment>
<keyword evidence="2 3" id="KW-0472">Membrane</keyword>
<gene>
    <name evidence="4" type="ORF">H8B09_11300</name>
</gene>
<dbReference type="PIRSF" id="PIRSF005690">
    <property type="entry name" value="GerBA"/>
    <property type="match status" value="1"/>
</dbReference>
<feature type="transmembrane region" description="Helical" evidence="3">
    <location>
        <begin position="235"/>
        <end position="254"/>
    </location>
</feature>
<proteinExistence type="inferred from homology"/>
<name>A0ABR8MWH9_9BACL</name>
<feature type="transmembrane region" description="Helical" evidence="3">
    <location>
        <begin position="274"/>
        <end position="294"/>
    </location>
</feature>
<protein>
    <submittedName>
        <fullName evidence="4">Spore germination protein</fullName>
    </submittedName>
</protein>
<evidence type="ECO:0000313" key="4">
    <source>
        <dbReference type="EMBL" id="MBD3919342.1"/>
    </source>
</evidence>
<feature type="transmembrane region" description="Helical" evidence="3">
    <location>
        <begin position="400"/>
        <end position="420"/>
    </location>
</feature>
<organism evidence="4 5">
    <name type="scientific">Paenibacillus terricola</name>
    <dbReference type="NCBI Taxonomy" id="2763503"/>
    <lineage>
        <taxon>Bacteria</taxon>
        <taxon>Bacillati</taxon>
        <taxon>Bacillota</taxon>
        <taxon>Bacilli</taxon>
        <taxon>Bacillales</taxon>
        <taxon>Paenibacillaceae</taxon>
        <taxon>Paenibacillus</taxon>
    </lineage>
</organism>
<dbReference type="Proteomes" id="UP000609346">
    <property type="component" value="Unassembled WGS sequence"/>
</dbReference>
<reference evidence="4 5" key="1">
    <citation type="submission" date="2020-09" db="EMBL/GenBank/DDBJ databases">
        <title>Paenibacillus sp. strain PR3 16S rRNA gene Genome sequencing and assembly.</title>
        <authorList>
            <person name="Kim J."/>
        </authorList>
    </citation>
    <scope>NUCLEOTIDE SEQUENCE [LARGE SCALE GENOMIC DNA]</scope>
    <source>
        <strain evidence="4 5">PR3</strain>
    </source>
</reference>
<dbReference type="Pfam" id="PF03323">
    <property type="entry name" value="GerA"/>
    <property type="match status" value="1"/>
</dbReference>
<evidence type="ECO:0000256" key="3">
    <source>
        <dbReference type="SAM" id="Phobius"/>
    </source>
</evidence>
<keyword evidence="5" id="KW-1185">Reference proteome</keyword>
<evidence type="ECO:0000256" key="1">
    <source>
        <dbReference type="ARBA" id="ARBA00005278"/>
    </source>
</evidence>
<dbReference type="PANTHER" id="PTHR22550">
    <property type="entry name" value="SPORE GERMINATION PROTEIN"/>
    <property type="match status" value="1"/>
</dbReference>
<feature type="transmembrane region" description="Helical" evidence="3">
    <location>
        <begin position="345"/>
        <end position="362"/>
    </location>
</feature>
<sequence length="479" mass="54071">MQSDRLTSNNTRVIQEQLSNSSDFQTHDLTAGNRHFRLYYLNTMIEYAIVQEHIIRPLLVHTDVDIREAVSVLHASETELLTDAITAVIEGKTVVQIEGETTLYIYGTALNKERSINVPVNERVLRGSNEALIENLETNLNLMRKLIATPDLVVKYYHLGRRSNTKIAILYLNSIVNEQIVQELDRRMNSIDIDYVEAPGFIQELVEEKSFSLFPQMLVTERPDRVRSYLMDGKVAILTSGSPDSLILPVSFWAFFQSPDDYQINWLLGSTFRILRVFCFIIAISLPGAYVAMVTFDPRILPFEIALTLQSSMQFIAFPAVLEAISMLLILEILREATIRLPSPIGQTIGVVGGIVIGTVVVQSNLVSNTMVVVVAFTGLASFIIPSYEMSSAARLLPYPFIFMSAILGLIGLEFAYLFVLAHLSRLHMMGVPYFYSGLNAGSIRDTLFRAPLWRLKTRAKESLTRNKVRIRNPRGWEK</sequence>
<keyword evidence="3" id="KW-1133">Transmembrane helix</keyword>
<comment type="similarity">
    <text evidence="1">Belongs to the GerABKA family.</text>
</comment>
<keyword evidence="3" id="KW-0812">Transmembrane</keyword>
<dbReference type="PANTHER" id="PTHR22550:SF5">
    <property type="entry name" value="LEUCINE ZIPPER PROTEIN 4"/>
    <property type="match status" value="1"/>
</dbReference>
<feature type="transmembrane region" description="Helical" evidence="3">
    <location>
        <begin position="369"/>
        <end position="388"/>
    </location>
</feature>
<dbReference type="InterPro" id="IPR050768">
    <property type="entry name" value="UPF0353/GerABKA_families"/>
</dbReference>
<dbReference type="InterPro" id="IPR004995">
    <property type="entry name" value="Spore_Ger"/>
</dbReference>
<evidence type="ECO:0000313" key="5">
    <source>
        <dbReference type="Proteomes" id="UP000609346"/>
    </source>
</evidence>
<dbReference type="EMBL" id="JACXZA010000002">
    <property type="protein sequence ID" value="MBD3919342.1"/>
    <property type="molecule type" value="Genomic_DNA"/>
</dbReference>
<evidence type="ECO:0000256" key="2">
    <source>
        <dbReference type="ARBA" id="ARBA00023136"/>
    </source>
</evidence>
<accession>A0ABR8MWH9</accession>